<keyword evidence="5 8" id="KW-1133">Transmembrane helix</keyword>
<dbReference type="InterPro" id="IPR005696">
    <property type="entry name" value="MesE/LcnD"/>
</dbReference>
<keyword evidence="4 8" id="KW-0812">Transmembrane</keyword>
<evidence type="ECO:0000256" key="2">
    <source>
        <dbReference type="ARBA" id="ARBA00009477"/>
    </source>
</evidence>
<dbReference type="Pfam" id="PF25940">
    <property type="entry name" value="LcnD_C"/>
    <property type="match status" value="1"/>
</dbReference>
<protein>
    <submittedName>
        <fullName evidence="12">Competence-stimulating peptide ABC transporter permease protein ComB</fullName>
    </submittedName>
</protein>
<evidence type="ECO:0000256" key="7">
    <source>
        <dbReference type="SAM" id="Coils"/>
    </source>
</evidence>
<dbReference type="Pfam" id="PF25935">
    <property type="entry name" value="BSH_LcnD"/>
    <property type="match status" value="1"/>
</dbReference>
<evidence type="ECO:0000256" key="6">
    <source>
        <dbReference type="ARBA" id="ARBA00023136"/>
    </source>
</evidence>
<dbReference type="GO" id="GO:0016020">
    <property type="term" value="C:membrane"/>
    <property type="evidence" value="ECO:0007669"/>
    <property type="project" value="UniProtKB-SubCell"/>
</dbReference>
<dbReference type="PANTHER" id="PTHR30386:SF26">
    <property type="entry name" value="TRANSPORT PROTEIN COMB"/>
    <property type="match status" value="1"/>
</dbReference>
<evidence type="ECO:0000256" key="1">
    <source>
        <dbReference type="ARBA" id="ARBA00004167"/>
    </source>
</evidence>
<comment type="similarity">
    <text evidence="2">Belongs to the membrane fusion protein (MFP) (TC 8.A.1) family.</text>
</comment>
<keyword evidence="13" id="KW-1185">Reference proteome</keyword>
<comment type="caution">
    <text evidence="12">The sequence shown here is derived from an EMBL/GenBank/DDBJ whole genome shotgun (WGS) entry which is preliminary data.</text>
</comment>
<evidence type="ECO:0000256" key="5">
    <source>
        <dbReference type="ARBA" id="ARBA00022989"/>
    </source>
</evidence>
<keyword evidence="3" id="KW-0813">Transport</keyword>
<dbReference type="InterPro" id="IPR058795">
    <property type="entry name" value="LcnD_C"/>
</dbReference>
<organism evidence="12 13">
    <name type="scientific">Bifidobacterium oedipodis</name>
    <dbReference type="NCBI Taxonomy" id="2675322"/>
    <lineage>
        <taxon>Bacteria</taxon>
        <taxon>Bacillati</taxon>
        <taxon>Actinomycetota</taxon>
        <taxon>Actinomycetes</taxon>
        <taxon>Bifidobacteriales</taxon>
        <taxon>Bifidobacteriaceae</taxon>
        <taxon>Bifidobacterium</taxon>
    </lineage>
</organism>
<reference evidence="12 13" key="1">
    <citation type="submission" date="2020-02" db="EMBL/GenBank/DDBJ databases">
        <title>Characterization of phylogenetic diversity of novel bifidobacterial species isolated in Czech ZOOs.</title>
        <authorList>
            <person name="Lugli G.A."/>
            <person name="Vera N.B."/>
            <person name="Ventura M."/>
        </authorList>
    </citation>
    <scope>NUCLEOTIDE SEQUENCE [LARGE SCALE GENOMIC DNA]</scope>
    <source>
        <strain evidence="12 13">DSM 109957</strain>
    </source>
</reference>
<gene>
    <name evidence="12" type="ORF">G1C95_1914</name>
</gene>
<dbReference type="EMBL" id="JAAIII010000006">
    <property type="protein sequence ID" value="NMM94726.1"/>
    <property type="molecule type" value="Genomic_DNA"/>
</dbReference>
<evidence type="ECO:0000259" key="10">
    <source>
        <dbReference type="Pfam" id="PF25935"/>
    </source>
</evidence>
<feature type="transmembrane region" description="Helical" evidence="8">
    <location>
        <begin position="21"/>
        <end position="40"/>
    </location>
</feature>
<accession>A0A7Y0HT58</accession>
<evidence type="ECO:0000259" key="11">
    <source>
        <dbReference type="Pfam" id="PF25940"/>
    </source>
</evidence>
<evidence type="ECO:0000256" key="4">
    <source>
        <dbReference type="ARBA" id="ARBA00022692"/>
    </source>
</evidence>
<keyword evidence="6 8" id="KW-0472">Membrane</keyword>
<dbReference type="InterPro" id="IPR050739">
    <property type="entry name" value="MFP"/>
</dbReference>
<dbReference type="Pfam" id="PF25887">
    <property type="entry name" value="HB_LcnD"/>
    <property type="match status" value="1"/>
</dbReference>
<evidence type="ECO:0000256" key="3">
    <source>
        <dbReference type="ARBA" id="ARBA00022448"/>
    </source>
</evidence>
<dbReference type="NCBIfam" id="TIGR01000">
    <property type="entry name" value="bacteriocin_acc"/>
    <property type="match status" value="1"/>
</dbReference>
<feature type="domain" description="LcnD-like C-terminal" evidence="11">
    <location>
        <begin position="354"/>
        <end position="441"/>
    </location>
</feature>
<name>A0A7Y0HT58_9BIFI</name>
<sequence>MDSRLFESSEYYSRRYRNFSTMVIMPVLAIVVGLLAFSLIGTREITVKTVGEIVPSRTVTRIQSTSNKPITVNHVEENREVHKGDLLLAYDSAEDDTQLEALRQQLEVADQQHRALERLIAGLNDDTGASIETDEFGYSAMLDDFHARVDALRRDAATQYQSTADQNAAIATVQASVDEQIVHAQQLLDDYAQLRQAVASDGVLPDDNAFIASYATYQAQANATTDAEQKTTLQNQTLADIDSSVRELNESIASLRTQRASAGSITAQSSSLDSQIEALQAQYQLNADKELATVQSKQLELKTSIALAQGDTENLWVEATANGVLHVNEEVKGLKQIPAGTTVAEVYPKLTDGTQLDVMLMVPVSEITEIRKGQGVRLSNYQNSAKPLILEATVRSIALSPTRTEQGNYYEVRASVVSKPGQSQYLRYGFQGETVIITGKKPYLAYYWDKLVHP</sequence>
<evidence type="ECO:0000313" key="13">
    <source>
        <dbReference type="Proteomes" id="UP000532194"/>
    </source>
</evidence>
<dbReference type="Proteomes" id="UP000532194">
    <property type="component" value="Unassembled WGS sequence"/>
</dbReference>
<comment type="subcellular location">
    <subcellularLocation>
        <location evidence="1">Membrane</location>
        <topology evidence="1">Single-pass membrane protein</topology>
    </subcellularLocation>
</comment>
<feature type="coiled-coil region" evidence="7">
    <location>
        <begin position="92"/>
        <end position="126"/>
    </location>
</feature>
<dbReference type="PANTHER" id="PTHR30386">
    <property type="entry name" value="MEMBRANE FUSION SUBUNIT OF EMRAB-TOLC MULTIDRUG EFFLUX PUMP"/>
    <property type="match status" value="1"/>
</dbReference>
<feature type="domain" description="LcnD-like barrel-sandwich hybrid" evidence="10">
    <location>
        <begin position="59"/>
        <end position="348"/>
    </location>
</feature>
<evidence type="ECO:0000259" key="9">
    <source>
        <dbReference type="Pfam" id="PF25887"/>
    </source>
</evidence>
<dbReference type="InterPro" id="IPR058794">
    <property type="entry name" value="HB_LcnD"/>
</dbReference>
<evidence type="ECO:0000313" key="12">
    <source>
        <dbReference type="EMBL" id="NMM94726.1"/>
    </source>
</evidence>
<dbReference type="InterPro" id="IPR058786">
    <property type="entry name" value="BSH_LcnD"/>
</dbReference>
<proteinExistence type="inferred from homology"/>
<keyword evidence="7" id="KW-0175">Coiled coil</keyword>
<dbReference type="AlphaFoldDB" id="A0A7Y0HT58"/>
<dbReference type="Gene3D" id="2.40.30.170">
    <property type="match status" value="1"/>
</dbReference>
<evidence type="ECO:0000256" key="8">
    <source>
        <dbReference type="SAM" id="Phobius"/>
    </source>
</evidence>
<feature type="domain" description="LcnD-like long helical bundle" evidence="9">
    <location>
        <begin position="98"/>
        <end position="309"/>
    </location>
</feature>
<dbReference type="RefSeq" id="WP_169172744.1">
    <property type="nucleotide sequence ID" value="NZ_JAAIII010000006.1"/>
</dbReference>